<dbReference type="OrthoDB" id="3265188at2759"/>
<dbReference type="Proteomes" id="UP000076727">
    <property type="component" value="Unassembled WGS sequence"/>
</dbReference>
<gene>
    <name evidence="3" type="ORF">DAEQUDRAFT_757614</name>
</gene>
<accession>A0A165PMF5</accession>
<evidence type="ECO:0000259" key="2">
    <source>
        <dbReference type="Pfam" id="PF17667"/>
    </source>
</evidence>
<dbReference type="Pfam" id="PF17667">
    <property type="entry name" value="Pkinase_fungal"/>
    <property type="match status" value="1"/>
</dbReference>
<evidence type="ECO:0000313" key="3">
    <source>
        <dbReference type="EMBL" id="KZT68389.1"/>
    </source>
</evidence>
<sequence length="288" mass="31859">MSINTSDMDFNEFVALFMPGPGFPSASVLKISNINMAVLIDSNDSLCDELMCGQCNVTPAIFRGCPHGESLVARITRKNRYRRGRSEGHRELLRTAISFYPNCDVSEAAYVCMTTNDASPTRWAWVSSFVSVKATEDTRSFKFDYEDGRSDDAETSQSTGGDNGIEPARDPGKLPDGTVFSADSALEQMADYASKIFQRQHRLNFFALVVFKAQARVVRWDRAGAIVSTPIDFERDPSLLHQVIWRYACLNQEQHGFQASSWLPGLRSKPCAPARVCCPESGLLGASS</sequence>
<dbReference type="AlphaFoldDB" id="A0A165PMF5"/>
<dbReference type="STRING" id="1314783.A0A165PMF5"/>
<dbReference type="EMBL" id="KV429067">
    <property type="protein sequence ID" value="KZT68389.1"/>
    <property type="molecule type" value="Genomic_DNA"/>
</dbReference>
<name>A0A165PMF5_9APHY</name>
<dbReference type="InterPro" id="IPR040976">
    <property type="entry name" value="Pkinase_fungal"/>
</dbReference>
<feature type="domain" description="Fungal-type protein kinase" evidence="2">
    <location>
        <begin position="183"/>
        <end position="259"/>
    </location>
</feature>
<proteinExistence type="predicted"/>
<evidence type="ECO:0000313" key="4">
    <source>
        <dbReference type="Proteomes" id="UP000076727"/>
    </source>
</evidence>
<feature type="region of interest" description="Disordered" evidence="1">
    <location>
        <begin position="144"/>
        <end position="177"/>
    </location>
</feature>
<protein>
    <recommendedName>
        <fullName evidence="2">Fungal-type protein kinase domain-containing protein</fullName>
    </recommendedName>
</protein>
<keyword evidence="4" id="KW-1185">Reference proteome</keyword>
<evidence type="ECO:0000256" key="1">
    <source>
        <dbReference type="SAM" id="MobiDB-lite"/>
    </source>
</evidence>
<reference evidence="3 4" key="1">
    <citation type="journal article" date="2016" name="Mol. Biol. Evol.">
        <title>Comparative Genomics of Early-Diverging Mushroom-Forming Fungi Provides Insights into the Origins of Lignocellulose Decay Capabilities.</title>
        <authorList>
            <person name="Nagy L.G."/>
            <person name="Riley R."/>
            <person name="Tritt A."/>
            <person name="Adam C."/>
            <person name="Daum C."/>
            <person name="Floudas D."/>
            <person name="Sun H."/>
            <person name="Yadav J.S."/>
            <person name="Pangilinan J."/>
            <person name="Larsson K.H."/>
            <person name="Matsuura K."/>
            <person name="Barry K."/>
            <person name="Labutti K."/>
            <person name="Kuo R."/>
            <person name="Ohm R.A."/>
            <person name="Bhattacharya S.S."/>
            <person name="Shirouzu T."/>
            <person name="Yoshinaga Y."/>
            <person name="Martin F.M."/>
            <person name="Grigoriev I.V."/>
            <person name="Hibbett D.S."/>
        </authorList>
    </citation>
    <scope>NUCLEOTIDE SEQUENCE [LARGE SCALE GENOMIC DNA]</scope>
    <source>
        <strain evidence="3 4">L-15889</strain>
    </source>
</reference>
<organism evidence="3 4">
    <name type="scientific">Daedalea quercina L-15889</name>
    <dbReference type="NCBI Taxonomy" id="1314783"/>
    <lineage>
        <taxon>Eukaryota</taxon>
        <taxon>Fungi</taxon>
        <taxon>Dikarya</taxon>
        <taxon>Basidiomycota</taxon>
        <taxon>Agaricomycotina</taxon>
        <taxon>Agaricomycetes</taxon>
        <taxon>Polyporales</taxon>
        <taxon>Fomitopsis</taxon>
    </lineage>
</organism>